<evidence type="ECO:0008006" key="4">
    <source>
        <dbReference type="Google" id="ProtNLM"/>
    </source>
</evidence>
<name>A0ABS9WF75_9ACTN</name>
<dbReference type="Proteomes" id="UP001430755">
    <property type="component" value="Unassembled WGS sequence"/>
</dbReference>
<evidence type="ECO:0000313" key="3">
    <source>
        <dbReference type="Proteomes" id="UP001430755"/>
    </source>
</evidence>
<reference evidence="2" key="1">
    <citation type="submission" date="2021-11" db="EMBL/GenBank/DDBJ databases">
        <title>A Novel Adlercreutzia Species, isolated from a Allomyrina dichotoma larva feces.</title>
        <authorList>
            <person name="Suh M.K."/>
        </authorList>
    </citation>
    <scope>NUCLEOTIDE SEQUENCE</scope>
    <source>
        <strain evidence="2">JBNU-10</strain>
    </source>
</reference>
<sequence>MCFRPAATVTIVKCLECGTFNKPTDATCKKCGADLAESKKAAEDAIAASTPAAPKEISLTPQGLDNAPTAPGAPPAPGAPAPKAPGAPKA</sequence>
<organism evidence="2 3">
    <name type="scientific">Adlercreutzia faecimuris</name>
    <dbReference type="NCBI Taxonomy" id="2897341"/>
    <lineage>
        <taxon>Bacteria</taxon>
        <taxon>Bacillati</taxon>
        <taxon>Actinomycetota</taxon>
        <taxon>Coriobacteriia</taxon>
        <taxon>Eggerthellales</taxon>
        <taxon>Eggerthellaceae</taxon>
        <taxon>Adlercreutzia</taxon>
    </lineage>
</organism>
<keyword evidence="3" id="KW-1185">Reference proteome</keyword>
<dbReference type="EMBL" id="JAJMLW010000001">
    <property type="protein sequence ID" value="MCI2241127.1"/>
    <property type="molecule type" value="Genomic_DNA"/>
</dbReference>
<evidence type="ECO:0000256" key="1">
    <source>
        <dbReference type="SAM" id="MobiDB-lite"/>
    </source>
</evidence>
<proteinExistence type="predicted"/>
<dbReference type="RefSeq" id="WP_242162971.1">
    <property type="nucleotide sequence ID" value="NZ_JAJMLW010000001.1"/>
</dbReference>
<feature type="compositionally biased region" description="Pro residues" evidence="1">
    <location>
        <begin position="71"/>
        <end position="90"/>
    </location>
</feature>
<comment type="caution">
    <text evidence="2">The sequence shown here is derived from an EMBL/GenBank/DDBJ whole genome shotgun (WGS) entry which is preliminary data.</text>
</comment>
<gene>
    <name evidence="2" type="ORF">LPT13_02020</name>
</gene>
<protein>
    <recommendedName>
        <fullName evidence="4">Zinc ribbon domain-containing protein</fullName>
    </recommendedName>
</protein>
<accession>A0ABS9WF75</accession>
<feature type="region of interest" description="Disordered" evidence="1">
    <location>
        <begin position="46"/>
        <end position="90"/>
    </location>
</feature>
<evidence type="ECO:0000313" key="2">
    <source>
        <dbReference type="EMBL" id="MCI2241127.1"/>
    </source>
</evidence>